<dbReference type="Gene3D" id="1.20.1440.100">
    <property type="entry name" value="SG protein - dephosphorylation function"/>
    <property type="match status" value="1"/>
</dbReference>
<keyword evidence="6" id="KW-1133">Transmembrane helix</keyword>
<protein>
    <recommendedName>
        <fullName evidence="9">HAD-IB family hydrolase</fullName>
    </recommendedName>
</protein>
<feature type="compositionally biased region" description="Low complexity" evidence="5">
    <location>
        <begin position="48"/>
        <end position="63"/>
    </location>
</feature>
<evidence type="ECO:0000313" key="7">
    <source>
        <dbReference type="EMBL" id="GAA1075826.1"/>
    </source>
</evidence>
<evidence type="ECO:0000313" key="8">
    <source>
        <dbReference type="Proteomes" id="UP001499987"/>
    </source>
</evidence>
<dbReference type="PANTHER" id="PTHR43344:SF13">
    <property type="entry name" value="PHOSPHATASE RV3661-RELATED"/>
    <property type="match status" value="1"/>
</dbReference>
<dbReference type="Proteomes" id="UP001499987">
    <property type="component" value="Unassembled WGS sequence"/>
</dbReference>
<reference evidence="8" key="1">
    <citation type="journal article" date="2019" name="Int. J. Syst. Evol. Microbiol.">
        <title>The Global Catalogue of Microorganisms (GCM) 10K type strain sequencing project: providing services to taxonomists for standard genome sequencing and annotation.</title>
        <authorList>
            <consortium name="The Broad Institute Genomics Platform"/>
            <consortium name="The Broad Institute Genome Sequencing Center for Infectious Disease"/>
            <person name="Wu L."/>
            <person name="Ma J."/>
        </authorList>
    </citation>
    <scope>NUCLEOTIDE SEQUENCE [LARGE SCALE GENOMIC DNA]</scope>
    <source>
        <strain evidence="8">JCM 13002</strain>
    </source>
</reference>
<keyword evidence="4" id="KW-0460">Magnesium</keyword>
<dbReference type="NCBIfam" id="TIGR01490">
    <property type="entry name" value="HAD-SF-IB-hyp1"/>
    <property type="match status" value="1"/>
</dbReference>
<feature type="region of interest" description="Disordered" evidence="5">
    <location>
        <begin position="1"/>
        <end position="112"/>
    </location>
</feature>
<accession>A0ABP4DZS5</accession>
<dbReference type="EMBL" id="BAAALD010000010">
    <property type="protein sequence ID" value="GAA1075826.1"/>
    <property type="molecule type" value="Genomic_DNA"/>
</dbReference>
<dbReference type="InterPro" id="IPR036412">
    <property type="entry name" value="HAD-like_sf"/>
</dbReference>
<evidence type="ECO:0000256" key="4">
    <source>
        <dbReference type="ARBA" id="ARBA00022842"/>
    </source>
</evidence>
<evidence type="ECO:0008006" key="9">
    <source>
        <dbReference type="Google" id="ProtNLM"/>
    </source>
</evidence>
<dbReference type="SUPFAM" id="SSF56784">
    <property type="entry name" value="HAD-like"/>
    <property type="match status" value="1"/>
</dbReference>
<evidence type="ECO:0000256" key="5">
    <source>
        <dbReference type="SAM" id="MobiDB-lite"/>
    </source>
</evidence>
<keyword evidence="6" id="KW-0812">Transmembrane</keyword>
<comment type="similarity">
    <text evidence="1">Belongs to the HAD-like hydrolase superfamily. SerB family.</text>
</comment>
<dbReference type="NCBIfam" id="TIGR01488">
    <property type="entry name" value="HAD-SF-IB"/>
    <property type="match status" value="1"/>
</dbReference>
<proteinExistence type="inferred from homology"/>
<evidence type="ECO:0000256" key="3">
    <source>
        <dbReference type="ARBA" id="ARBA00022801"/>
    </source>
</evidence>
<dbReference type="CDD" id="cd02612">
    <property type="entry name" value="HAD_PGPPase"/>
    <property type="match status" value="1"/>
</dbReference>
<evidence type="ECO:0000256" key="1">
    <source>
        <dbReference type="ARBA" id="ARBA00009184"/>
    </source>
</evidence>
<gene>
    <name evidence="7" type="ORF">GCM10009663_16310</name>
</gene>
<comment type="caution">
    <text evidence="7">The sequence shown here is derived from an EMBL/GenBank/DDBJ whole genome shotgun (WGS) entry which is preliminary data.</text>
</comment>
<evidence type="ECO:0000256" key="2">
    <source>
        <dbReference type="ARBA" id="ARBA00022723"/>
    </source>
</evidence>
<feature type="transmembrane region" description="Helical" evidence="6">
    <location>
        <begin position="346"/>
        <end position="365"/>
    </location>
</feature>
<keyword evidence="6" id="KW-0472">Membrane</keyword>
<keyword evidence="3" id="KW-0378">Hydrolase</keyword>
<dbReference type="InterPro" id="IPR006385">
    <property type="entry name" value="HAD_hydro_SerB1"/>
</dbReference>
<keyword evidence="8" id="KW-1185">Reference proteome</keyword>
<dbReference type="InterPro" id="IPR023214">
    <property type="entry name" value="HAD_sf"/>
</dbReference>
<dbReference type="PANTHER" id="PTHR43344">
    <property type="entry name" value="PHOSPHOSERINE PHOSPHATASE"/>
    <property type="match status" value="1"/>
</dbReference>
<dbReference type="Gene3D" id="3.40.50.1000">
    <property type="entry name" value="HAD superfamily/HAD-like"/>
    <property type="match status" value="1"/>
</dbReference>
<sequence>MAGGFGTPSILGPVDTTENADTVDNGPDSGRATTPDAPPPTTPDRAETPAADAAPADGAAEGASEGGEGGPVADTGRPDGPDGEADATDKADEVDAAARPAAPSPPHGTPRTAAFFDLDKTIIAKSSALAFSRPFYQGGLINRRAVLKSAYAQFVFLVGGADHDQMEKMRQYLSALTRGWNVQQVREIVAETLHELIDPIIYEEAASLIEQHHAAGRDVVIVSSSGSEVVEPIGRLLGADHAIATRLKVEDGCYTGEIEYYAYAENKAAAIRELAAEQGYDLAESYAYSDSSTDLPLLEAVGHPSAVNPDRALRKEATAREWPVLVFNRPVELRSRLPEFSAPSRSVLLAVAVGAAALTAGLLWYSARRRRPAA</sequence>
<keyword evidence="2" id="KW-0479">Metal-binding</keyword>
<organism evidence="7 8">
    <name type="scientific">Kitasatospora arboriphila</name>
    <dbReference type="NCBI Taxonomy" id="258052"/>
    <lineage>
        <taxon>Bacteria</taxon>
        <taxon>Bacillati</taxon>
        <taxon>Actinomycetota</taxon>
        <taxon>Actinomycetes</taxon>
        <taxon>Kitasatosporales</taxon>
        <taxon>Streptomycetaceae</taxon>
        <taxon>Kitasatospora</taxon>
    </lineage>
</organism>
<dbReference type="Pfam" id="PF12710">
    <property type="entry name" value="HAD"/>
    <property type="match status" value="1"/>
</dbReference>
<name>A0ABP4DZS5_9ACTN</name>
<evidence type="ECO:0000256" key="6">
    <source>
        <dbReference type="SAM" id="Phobius"/>
    </source>
</evidence>
<dbReference type="InterPro" id="IPR050582">
    <property type="entry name" value="HAD-like_SerB"/>
</dbReference>